<keyword evidence="3" id="KW-1185">Reference proteome</keyword>
<name>A0A437LX24_9PROT</name>
<dbReference type="InterPro" id="IPR021139">
    <property type="entry name" value="NYN"/>
</dbReference>
<gene>
    <name evidence="2" type="ORF">EOD42_24485</name>
</gene>
<reference evidence="2 3" key="1">
    <citation type="submission" date="2019-01" db="EMBL/GenBank/DDBJ databases">
        <authorList>
            <person name="Chen W.-M."/>
        </authorList>
    </citation>
    <scope>NUCLEOTIDE SEQUENCE [LARGE SCALE GENOMIC DNA]</scope>
    <source>
        <strain evidence="2 3">CCP-6</strain>
    </source>
</reference>
<evidence type="ECO:0000313" key="3">
    <source>
        <dbReference type="Proteomes" id="UP000282957"/>
    </source>
</evidence>
<dbReference type="PANTHER" id="PTHR35811">
    <property type="entry name" value="SLR1870 PROTEIN"/>
    <property type="match status" value="1"/>
</dbReference>
<dbReference type="GO" id="GO:0004540">
    <property type="term" value="F:RNA nuclease activity"/>
    <property type="evidence" value="ECO:0007669"/>
    <property type="project" value="InterPro"/>
</dbReference>
<dbReference type="PANTHER" id="PTHR35811:SF1">
    <property type="entry name" value="HTH OST-TYPE DOMAIN-CONTAINING PROTEIN"/>
    <property type="match status" value="1"/>
</dbReference>
<dbReference type="Proteomes" id="UP000282957">
    <property type="component" value="Unassembled WGS sequence"/>
</dbReference>
<dbReference type="Gene3D" id="3.40.50.1010">
    <property type="entry name" value="5'-nuclease"/>
    <property type="match status" value="1"/>
</dbReference>
<sequence length="197" mass="22014">MPATQTREEPLRAALFLDFDNVVSGLVQGAGAETALRFASDPDAWMPWLAGDQPRRWLVRRCYMNPAGYIEDANGYKHYYSRFRPRLMGAGFEVQDCPRLTRFKNAADLRIVIDAMDLLSSPVFYEEFTLISSDSDFVPLLLRLRAADRRTRLLAHPAVGRAVRGATDSVLGLDELAQTLGWLERDGFGAGEDDAEG</sequence>
<organism evidence="2 3">
    <name type="scientific">Rhodovarius crocodyli</name>
    <dbReference type="NCBI Taxonomy" id="1979269"/>
    <lineage>
        <taxon>Bacteria</taxon>
        <taxon>Pseudomonadati</taxon>
        <taxon>Pseudomonadota</taxon>
        <taxon>Alphaproteobacteria</taxon>
        <taxon>Acetobacterales</taxon>
        <taxon>Roseomonadaceae</taxon>
        <taxon>Rhodovarius</taxon>
    </lineage>
</organism>
<dbReference type="RefSeq" id="WP_127790237.1">
    <property type="nucleotide sequence ID" value="NZ_SACL01000016.1"/>
</dbReference>
<feature type="domain" description="NYN" evidence="1">
    <location>
        <begin position="12"/>
        <end position="170"/>
    </location>
</feature>
<evidence type="ECO:0000313" key="2">
    <source>
        <dbReference type="EMBL" id="RVT89923.1"/>
    </source>
</evidence>
<accession>A0A437LX24</accession>
<comment type="caution">
    <text evidence="2">The sequence shown here is derived from an EMBL/GenBank/DDBJ whole genome shotgun (WGS) entry which is preliminary data.</text>
</comment>
<evidence type="ECO:0000259" key="1">
    <source>
        <dbReference type="Pfam" id="PF01936"/>
    </source>
</evidence>
<dbReference type="AlphaFoldDB" id="A0A437LX24"/>
<dbReference type="EMBL" id="SACL01000016">
    <property type="protein sequence ID" value="RVT89923.1"/>
    <property type="molecule type" value="Genomic_DNA"/>
</dbReference>
<proteinExistence type="predicted"/>
<dbReference type="OrthoDB" id="9783963at2"/>
<dbReference type="Pfam" id="PF01936">
    <property type="entry name" value="NYN"/>
    <property type="match status" value="1"/>
</dbReference>
<protein>
    <submittedName>
        <fullName evidence="2">NYN domain-containing protein</fullName>
    </submittedName>
</protein>